<dbReference type="InterPro" id="IPR036291">
    <property type="entry name" value="NAD(P)-bd_dom_sf"/>
</dbReference>
<feature type="domain" description="D-isomer specific 2-hydroxyacid dehydrogenase catalytic" evidence="5">
    <location>
        <begin position="6"/>
        <end position="316"/>
    </location>
</feature>
<dbReference type="EC" id="1.1.1.-" evidence="7"/>
<keyword evidence="2 4" id="KW-0560">Oxidoreductase</keyword>
<dbReference type="InterPro" id="IPR050223">
    <property type="entry name" value="D-isomer_2-hydroxyacid_DH"/>
</dbReference>
<dbReference type="SUPFAM" id="SSF52283">
    <property type="entry name" value="Formate/glycerate dehydrogenase catalytic domain-like"/>
    <property type="match status" value="1"/>
</dbReference>
<dbReference type="GO" id="GO:0051287">
    <property type="term" value="F:NAD binding"/>
    <property type="evidence" value="ECO:0007669"/>
    <property type="project" value="InterPro"/>
</dbReference>
<dbReference type="Pfam" id="PF00389">
    <property type="entry name" value="2-Hacid_dh"/>
    <property type="match status" value="1"/>
</dbReference>
<dbReference type="InterPro" id="IPR006139">
    <property type="entry name" value="D-isomer_2_OHA_DH_cat_dom"/>
</dbReference>
<evidence type="ECO:0000256" key="3">
    <source>
        <dbReference type="ARBA" id="ARBA00023027"/>
    </source>
</evidence>
<protein>
    <submittedName>
        <fullName evidence="7">2-hydroxyacid dehydrogenase SAV2305</fullName>
        <ecNumber evidence="7">1.1.1.-</ecNumber>
    </submittedName>
</protein>
<dbReference type="EMBL" id="CAACXN010000010">
    <property type="protein sequence ID" value="VEW10726.1"/>
    <property type="molecule type" value="Genomic_DNA"/>
</dbReference>
<dbReference type="CDD" id="cd05301">
    <property type="entry name" value="GDH"/>
    <property type="match status" value="1"/>
</dbReference>
<evidence type="ECO:0000313" key="8">
    <source>
        <dbReference type="Proteomes" id="UP000386281"/>
    </source>
</evidence>
<dbReference type="AlphaFoldDB" id="A0A449CZQ0"/>
<accession>A0A449CZQ0</accession>
<dbReference type="InterPro" id="IPR029753">
    <property type="entry name" value="D-isomer_DH_CS"/>
</dbReference>
<evidence type="ECO:0000256" key="1">
    <source>
        <dbReference type="ARBA" id="ARBA00005854"/>
    </source>
</evidence>
<sequence length="342" mass="36237">MKTRRVYVSSDLGPEALGLLKESGCEVVVHPDRDRPPSRSELLDGVAGASGIVTLLSEKMDGELFDHAGSQLAVVSAVSVGTDNIDIEAAARRGITVTNTPDVLTAATADLAMGLILAVNRRIVEADAFLRRRESWSWGPHFFLGRDLEDEVLGIVGYGRIGAALARRARAFGMKIIAAGTGPARDGVERLPLQEMLSVADVVSLHVPLTAETRHLLGPREFASMKPRAVVINTARGPLIDEGALVQALDSGRLRGAGLDVFEQEPKIHPGLLVRDNVVLTPHIGSAGEQTRQRMAMLAAENTVAVLTGGDPKTPVACPTVQTEPISAATVLDKHAAEKGNV</sequence>
<evidence type="ECO:0000259" key="6">
    <source>
        <dbReference type="Pfam" id="PF02826"/>
    </source>
</evidence>
<evidence type="ECO:0000259" key="5">
    <source>
        <dbReference type="Pfam" id="PF00389"/>
    </source>
</evidence>
<dbReference type="RefSeq" id="WP_190246542.1">
    <property type="nucleotide sequence ID" value="NZ_CAACXN010000010.1"/>
</dbReference>
<evidence type="ECO:0000256" key="2">
    <source>
        <dbReference type="ARBA" id="ARBA00023002"/>
    </source>
</evidence>
<feature type="domain" description="D-isomer specific 2-hydroxyacid dehydrogenase NAD-binding" evidence="6">
    <location>
        <begin position="113"/>
        <end position="285"/>
    </location>
</feature>
<gene>
    <name evidence="7" type="ORF">NCTC12391_00321</name>
</gene>
<dbReference type="Proteomes" id="UP000386281">
    <property type="component" value="Unassembled WGS sequence"/>
</dbReference>
<dbReference type="GO" id="GO:0016618">
    <property type="term" value="F:hydroxypyruvate reductase [NAD(P)H] activity"/>
    <property type="evidence" value="ECO:0007669"/>
    <property type="project" value="TreeGrafter"/>
</dbReference>
<dbReference type="InterPro" id="IPR006140">
    <property type="entry name" value="D-isomer_DH_NAD-bd"/>
</dbReference>
<dbReference type="PANTHER" id="PTHR10996">
    <property type="entry name" value="2-HYDROXYACID DEHYDROGENASE-RELATED"/>
    <property type="match status" value="1"/>
</dbReference>
<dbReference type="SUPFAM" id="SSF51735">
    <property type="entry name" value="NAD(P)-binding Rossmann-fold domains"/>
    <property type="match status" value="1"/>
</dbReference>
<evidence type="ECO:0000256" key="4">
    <source>
        <dbReference type="RuleBase" id="RU003719"/>
    </source>
</evidence>
<evidence type="ECO:0000313" key="7">
    <source>
        <dbReference type="EMBL" id="VEW10726.1"/>
    </source>
</evidence>
<organism evidence="7 8">
    <name type="scientific">Brevibacterium casei</name>
    <dbReference type="NCBI Taxonomy" id="33889"/>
    <lineage>
        <taxon>Bacteria</taxon>
        <taxon>Bacillati</taxon>
        <taxon>Actinomycetota</taxon>
        <taxon>Actinomycetes</taxon>
        <taxon>Micrococcales</taxon>
        <taxon>Brevibacteriaceae</taxon>
        <taxon>Brevibacterium</taxon>
    </lineage>
</organism>
<keyword evidence="3" id="KW-0520">NAD</keyword>
<dbReference type="GO" id="GO:0005829">
    <property type="term" value="C:cytosol"/>
    <property type="evidence" value="ECO:0007669"/>
    <property type="project" value="TreeGrafter"/>
</dbReference>
<dbReference type="Gene3D" id="3.40.50.720">
    <property type="entry name" value="NAD(P)-binding Rossmann-like Domain"/>
    <property type="match status" value="2"/>
</dbReference>
<comment type="similarity">
    <text evidence="1 4">Belongs to the D-isomer specific 2-hydroxyacid dehydrogenase family.</text>
</comment>
<name>A0A449CZQ0_9MICO</name>
<dbReference type="Pfam" id="PF02826">
    <property type="entry name" value="2-Hacid_dh_C"/>
    <property type="match status" value="1"/>
</dbReference>
<reference evidence="7 8" key="1">
    <citation type="submission" date="2019-02" db="EMBL/GenBank/DDBJ databases">
        <authorList>
            <consortium name="Pathogen Informatics"/>
        </authorList>
    </citation>
    <scope>NUCLEOTIDE SEQUENCE [LARGE SCALE GENOMIC DNA]</scope>
    <source>
        <strain evidence="7 8">3012STDY7078520</strain>
    </source>
</reference>
<dbReference type="GO" id="GO:0030267">
    <property type="term" value="F:glyoxylate reductase (NADPH) activity"/>
    <property type="evidence" value="ECO:0007669"/>
    <property type="project" value="TreeGrafter"/>
</dbReference>
<proteinExistence type="inferred from homology"/>
<dbReference type="PANTHER" id="PTHR10996:SF283">
    <property type="entry name" value="GLYOXYLATE_HYDROXYPYRUVATE REDUCTASE B"/>
    <property type="match status" value="1"/>
</dbReference>
<dbReference type="PROSITE" id="PS00670">
    <property type="entry name" value="D_2_HYDROXYACID_DH_2"/>
    <property type="match status" value="1"/>
</dbReference>
<dbReference type="FunFam" id="3.40.50.720:FF:000203">
    <property type="entry name" value="D-3-phosphoglycerate dehydrogenase (SerA)"/>
    <property type="match status" value="1"/>
</dbReference>